<evidence type="ECO:0000259" key="11">
    <source>
        <dbReference type="Pfam" id="PF00593"/>
    </source>
</evidence>
<dbReference type="Pfam" id="PF07715">
    <property type="entry name" value="Plug"/>
    <property type="match status" value="1"/>
</dbReference>
<evidence type="ECO:0000256" key="3">
    <source>
        <dbReference type="ARBA" id="ARBA00022452"/>
    </source>
</evidence>
<dbReference type="InterPro" id="IPR037066">
    <property type="entry name" value="Plug_dom_sf"/>
</dbReference>
<keyword evidence="5 9" id="KW-0798">TonB box</keyword>
<evidence type="ECO:0000259" key="12">
    <source>
        <dbReference type="Pfam" id="PF07715"/>
    </source>
</evidence>
<dbReference type="Gene3D" id="2.170.130.10">
    <property type="entry name" value="TonB-dependent receptor, plug domain"/>
    <property type="match status" value="1"/>
</dbReference>
<comment type="similarity">
    <text evidence="8 9">Belongs to the TonB-dependent receptor family.</text>
</comment>
<keyword evidence="3 8" id="KW-1134">Transmembrane beta strand</keyword>
<dbReference type="InterPro" id="IPR023997">
    <property type="entry name" value="TonB-dep_OMP_SusC/RagA_CS"/>
</dbReference>
<dbReference type="NCBIfam" id="TIGR04056">
    <property type="entry name" value="OMP_RagA_SusC"/>
    <property type="match status" value="1"/>
</dbReference>
<evidence type="ECO:0000256" key="2">
    <source>
        <dbReference type="ARBA" id="ARBA00022448"/>
    </source>
</evidence>
<dbReference type="InterPro" id="IPR023996">
    <property type="entry name" value="TonB-dep_OMP_SusC/RagA"/>
</dbReference>
<gene>
    <name evidence="13" type="ORF">LGH70_13015</name>
</gene>
<dbReference type="Pfam" id="PF00593">
    <property type="entry name" value="TonB_dep_Rec_b-barrel"/>
    <property type="match status" value="1"/>
</dbReference>
<keyword evidence="7 8" id="KW-0998">Cell outer membrane</keyword>
<organism evidence="13 14">
    <name type="scientific">Hymenobacter nitidus</name>
    <dbReference type="NCBI Taxonomy" id="2880929"/>
    <lineage>
        <taxon>Bacteria</taxon>
        <taxon>Pseudomonadati</taxon>
        <taxon>Bacteroidota</taxon>
        <taxon>Cytophagia</taxon>
        <taxon>Cytophagales</taxon>
        <taxon>Hymenobacteraceae</taxon>
        <taxon>Hymenobacter</taxon>
    </lineage>
</organism>
<dbReference type="RefSeq" id="WP_226186240.1">
    <property type="nucleotide sequence ID" value="NZ_JAJADQ010000006.1"/>
</dbReference>
<keyword evidence="10" id="KW-0732">Signal</keyword>
<evidence type="ECO:0000256" key="8">
    <source>
        <dbReference type="PROSITE-ProRule" id="PRU01360"/>
    </source>
</evidence>
<dbReference type="Proteomes" id="UP001165297">
    <property type="component" value="Unassembled WGS sequence"/>
</dbReference>
<evidence type="ECO:0000256" key="7">
    <source>
        <dbReference type="ARBA" id="ARBA00023237"/>
    </source>
</evidence>
<reference evidence="13" key="1">
    <citation type="submission" date="2021-10" db="EMBL/GenBank/DDBJ databases">
        <authorList>
            <person name="Dean J.D."/>
            <person name="Kim M.K."/>
            <person name="Newey C.N."/>
            <person name="Stoker T.S."/>
            <person name="Thompson D.W."/>
            <person name="Grose J.H."/>
        </authorList>
    </citation>
    <scope>NUCLEOTIDE SEQUENCE</scope>
    <source>
        <strain evidence="13">BT635</strain>
    </source>
</reference>
<name>A0ABS8AGC8_9BACT</name>
<feature type="domain" description="TonB-dependent receptor plug" evidence="12">
    <location>
        <begin position="141"/>
        <end position="252"/>
    </location>
</feature>
<keyword evidence="6 8" id="KW-0472">Membrane</keyword>
<comment type="subcellular location">
    <subcellularLocation>
        <location evidence="1 8">Cell outer membrane</location>
        <topology evidence="1 8">Multi-pass membrane protein</topology>
    </subcellularLocation>
</comment>
<keyword evidence="4 8" id="KW-0812">Transmembrane</keyword>
<keyword evidence="13" id="KW-0675">Receptor</keyword>
<dbReference type="InterPro" id="IPR000531">
    <property type="entry name" value="Beta-barrel_TonB"/>
</dbReference>
<accession>A0ABS8AGC8</accession>
<dbReference type="InterPro" id="IPR039426">
    <property type="entry name" value="TonB-dep_rcpt-like"/>
</dbReference>
<dbReference type="Pfam" id="PF13715">
    <property type="entry name" value="CarbopepD_reg_2"/>
    <property type="match status" value="1"/>
</dbReference>
<feature type="domain" description="TonB-dependent receptor-like beta-barrel" evidence="11">
    <location>
        <begin position="475"/>
        <end position="1029"/>
    </location>
</feature>
<evidence type="ECO:0000313" key="14">
    <source>
        <dbReference type="Proteomes" id="UP001165297"/>
    </source>
</evidence>
<dbReference type="PROSITE" id="PS52016">
    <property type="entry name" value="TONB_DEPENDENT_REC_3"/>
    <property type="match status" value="1"/>
</dbReference>
<feature type="signal peptide" evidence="10">
    <location>
        <begin position="1"/>
        <end position="30"/>
    </location>
</feature>
<evidence type="ECO:0000256" key="1">
    <source>
        <dbReference type="ARBA" id="ARBA00004571"/>
    </source>
</evidence>
<dbReference type="NCBIfam" id="TIGR04057">
    <property type="entry name" value="SusC_RagA_signa"/>
    <property type="match status" value="1"/>
</dbReference>
<evidence type="ECO:0000256" key="9">
    <source>
        <dbReference type="RuleBase" id="RU003357"/>
    </source>
</evidence>
<evidence type="ECO:0000256" key="4">
    <source>
        <dbReference type="ARBA" id="ARBA00022692"/>
    </source>
</evidence>
<dbReference type="InterPro" id="IPR008969">
    <property type="entry name" value="CarboxyPept-like_regulatory"/>
</dbReference>
<evidence type="ECO:0000256" key="10">
    <source>
        <dbReference type="SAM" id="SignalP"/>
    </source>
</evidence>
<dbReference type="Gene3D" id="2.60.40.1120">
    <property type="entry name" value="Carboxypeptidase-like, regulatory domain"/>
    <property type="match status" value="1"/>
</dbReference>
<dbReference type="InterPro" id="IPR012910">
    <property type="entry name" value="Plug_dom"/>
</dbReference>
<proteinExistence type="inferred from homology"/>
<evidence type="ECO:0000256" key="5">
    <source>
        <dbReference type="ARBA" id="ARBA00023077"/>
    </source>
</evidence>
<dbReference type="SUPFAM" id="SSF56935">
    <property type="entry name" value="Porins"/>
    <property type="match status" value="1"/>
</dbReference>
<dbReference type="InterPro" id="IPR036942">
    <property type="entry name" value="Beta-barrel_TonB_sf"/>
</dbReference>
<feature type="chain" id="PRO_5045994169" evidence="10">
    <location>
        <begin position="31"/>
        <end position="1066"/>
    </location>
</feature>
<keyword evidence="2 8" id="KW-0813">Transport</keyword>
<comment type="caution">
    <text evidence="13">The sequence shown here is derived from an EMBL/GenBank/DDBJ whole genome shotgun (WGS) entry which is preliminary data.</text>
</comment>
<sequence>MNSTNYPHFLRRALLLAALGLPVVAAPALAGSPALPLPAAGRPTLADVPVSGRVTQANGEPLPGVTVLVKGTTIGTSTNSDGTFVLSVPENSTLVFSYVGYLRQEVAVTGSNSGNLAVTLADDLKALSEVVVVGYGTQERASVTGAVSSVSAREIATQPVADATQALQGRAAGVTVTSNGGSPGGASGTSIRVRGITSAGNNNPLYVVDGFPLPEGGDNQLNAISPNDIETIDILKDASATAIYGVRAANGVVIITTKRGKAGVSTINFDAYRGFQQAARKLSLLNAQEYAVINNENRIAANEKIVVDRLRDPAALGEGTDWQDEIFRRAAIQNYSLSATGGSDKARFAVSGGYFQQDGTVIGSNFERFTLRANGDLSVNKMLKMGSSISLTHLNDRQINSGGGTEGSRNNEYGTIQQALRIPAIIPLFRPDGYYYEPRGKEDNFVEENPVVAATLNNQKFVRNRALTTVFAELEPLKGLRFRTNVGADLIFDNFNSFRPSVPELKIGDQTYITRYGVAGASATSNYNTSYLIENTINYDHLFANKHQVSVLLGQSAQIIDKQNVEAYRSGYLRNDLQTIVSGPENTLVRNGGTIEPRQKLLSYFGRLNYEFAGKYLFSTIMRYDGVSYFEPGKKLGFFPGVSAGWRISEEEFLKGNRMISNLKLRVGYGKVGNPNNAGRFAYLFAINSRIQYPFGPNGTIQTGAAPTRLANYDLRWETNNQTNVGIDVGFLDNRFEATIDLYNRSSPNLIAPVPVSLVSGTYEAVNRNAASAYNRGIDFSFTSRNMQGAGKSLSWSTTLNISAYKTELESLGVGQPYDGLSGLSGVIVRYDEGSAFGSFYGFVADGLFQTPEEVKAVNDNALAKSNGVTPFYQTGGTAPGDIRFKDLNGDGVINAKDRTFFGNPNPDFTYGMSNTLSWQGFDLNVFLQGSQGNDIYNQNRYILESALYGNSQGSKRVLGRWTGPGTSTDVPRAIAGDPNQNLRVSSYFMEDGSYMRVKTLTLGYTLPKAIMDRIAAKQLRVYVSGQNLLTLTNYTGYDPEVGARGVDLGVYPQSRVFLAGVNIGF</sequence>
<protein>
    <submittedName>
        <fullName evidence="13">TonB-dependent receptor</fullName>
    </submittedName>
</protein>
<evidence type="ECO:0000313" key="13">
    <source>
        <dbReference type="EMBL" id="MCB2378514.1"/>
    </source>
</evidence>
<keyword evidence="14" id="KW-1185">Reference proteome</keyword>
<dbReference type="SUPFAM" id="SSF49464">
    <property type="entry name" value="Carboxypeptidase regulatory domain-like"/>
    <property type="match status" value="1"/>
</dbReference>
<dbReference type="Gene3D" id="2.40.170.20">
    <property type="entry name" value="TonB-dependent receptor, beta-barrel domain"/>
    <property type="match status" value="1"/>
</dbReference>
<evidence type="ECO:0000256" key="6">
    <source>
        <dbReference type="ARBA" id="ARBA00023136"/>
    </source>
</evidence>
<dbReference type="EMBL" id="JAJADQ010000006">
    <property type="protein sequence ID" value="MCB2378514.1"/>
    <property type="molecule type" value="Genomic_DNA"/>
</dbReference>